<evidence type="ECO:0008006" key="4">
    <source>
        <dbReference type="Google" id="ProtNLM"/>
    </source>
</evidence>
<proteinExistence type="predicted"/>
<dbReference type="EMBL" id="JAINVZ010000007">
    <property type="protein sequence ID" value="MBY8885767.1"/>
    <property type="molecule type" value="Genomic_DNA"/>
</dbReference>
<keyword evidence="3" id="KW-1185">Reference proteome</keyword>
<sequence>MRNVRAALGVAALAGAAVIGLSTNASAASGSDSYTLHGVTILGLNHTSDGPWVFADLCNHQSSANSFRLWIKDVDGEQLASTTTPVLQPGQCYSDYNGYLQGDERGTDSIQVFASSGSLWSFGTDPISRDDY</sequence>
<keyword evidence="1" id="KW-0732">Signal</keyword>
<dbReference type="Proteomes" id="UP001198565">
    <property type="component" value="Unassembled WGS sequence"/>
</dbReference>
<accession>A0ABS7QVE5</accession>
<protein>
    <recommendedName>
        <fullName evidence="4">Secreted protein</fullName>
    </recommendedName>
</protein>
<feature type="chain" id="PRO_5046779428" description="Secreted protein" evidence="1">
    <location>
        <begin position="28"/>
        <end position="132"/>
    </location>
</feature>
<feature type="signal peptide" evidence="1">
    <location>
        <begin position="1"/>
        <end position="27"/>
    </location>
</feature>
<evidence type="ECO:0000313" key="3">
    <source>
        <dbReference type="Proteomes" id="UP001198565"/>
    </source>
</evidence>
<evidence type="ECO:0000256" key="1">
    <source>
        <dbReference type="SAM" id="SignalP"/>
    </source>
</evidence>
<evidence type="ECO:0000313" key="2">
    <source>
        <dbReference type="EMBL" id="MBY8885767.1"/>
    </source>
</evidence>
<reference evidence="2 3" key="1">
    <citation type="submission" date="2021-08" db="EMBL/GenBank/DDBJ databases">
        <title>Streptomyces sp. PTM05 isolated from lichen.</title>
        <authorList>
            <person name="Somphong A."/>
            <person name="Phongsopitanun W."/>
            <person name="Tanasupawat S."/>
        </authorList>
    </citation>
    <scope>NUCLEOTIDE SEQUENCE [LARGE SCALE GENOMIC DNA]</scope>
    <source>
        <strain evidence="2 3">Ptm05</strain>
    </source>
</reference>
<gene>
    <name evidence="2" type="ORF">K7472_13020</name>
</gene>
<name>A0ABS7QVE5_9ACTN</name>
<organism evidence="2 3">
    <name type="scientific">Streptantibioticus parmotrematis</name>
    <dbReference type="NCBI Taxonomy" id="2873249"/>
    <lineage>
        <taxon>Bacteria</taxon>
        <taxon>Bacillati</taxon>
        <taxon>Actinomycetota</taxon>
        <taxon>Actinomycetes</taxon>
        <taxon>Kitasatosporales</taxon>
        <taxon>Streptomycetaceae</taxon>
        <taxon>Streptantibioticus</taxon>
    </lineage>
</organism>
<comment type="caution">
    <text evidence="2">The sequence shown here is derived from an EMBL/GenBank/DDBJ whole genome shotgun (WGS) entry which is preliminary data.</text>
</comment>
<dbReference type="RefSeq" id="WP_222977342.1">
    <property type="nucleotide sequence ID" value="NZ_JAINVZ010000007.1"/>
</dbReference>